<evidence type="ECO:0000313" key="2">
    <source>
        <dbReference type="Proteomes" id="UP000288058"/>
    </source>
</evidence>
<dbReference type="EMBL" id="PIQC01000006">
    <property type="protein sequence ID" value="RUO68354.1"/>
    <property type="molecule type" value="Genomic_DNA"/>
</dbReference>
<gene>
    <name evidence="1" type="ORF">CWI78_09040</name>
</gene>
<dbReference type="AlphaFoldDB" id="A0A432YY79"/>
<organism evidence="1 2">
    <name type="scientific">Idiomarina ramblicola</name>
    <dbReference type="NCBI Taxonomy" id="263724"/>
    <lineage>
        <taxon>Bacteria</taxon>
        <taxon>Pseudomonadati</taxon>
        <taxon>Pseudomonadota</taxon>
        <taxon>Gammaproteobacteria</taxon>
        <taxon>Alteromonadales</taxon>
        <taxon>Idiomarinaceae</taxon>
        <taxon>Idiomarina</taxon>
    </lineage>
</organism>
<proteinExistence type="predicted"/>
<name>A0A432YY79_9GAMM</name>
<reference evidence="2" key="1">
    <citation type="journal article" date="2018" name="Front. Microbiol.">
        <title>Genome-Based Analysis Reveals the Taxonomy and Diversity of the Family Idiomarinaceae.</title>
        <authorList>
            <person name="Liu Y."/>
            <person name="Lai Q."/>
            <person name="Shao Z."/>
        </authorList>
    </citation>
    <scope>NUCLEOTIDE SEQUENCE [LARGE SCALE GENOMIC DNA]</scope>
    <source>
        <strain evidence="2">R22</strain>
    </source>
</reference>
<comment type="caution">
    <text evidence="1">The sequence shown here is derived from an EMBL/GenBank/DDBJ whole genome shotgun (WGS) entry which is preliminary data.</text>
</comment>
<dbReference type="Proteomes" id="UP000288058">
    <property type="component" value="Unassembled WGS sequence"/>
</dbReference>
<protein>
    <submittedName>
        <fullName evidence="1">Uncharacterized protein</fullName>
    </submittedName>
</protein>
<evidence type="ECO:0000313" key="1">
    <source>
        <dbReference type="EMBL" id="RUO68354.1"/>
    </source>
</evidence>
<keyword evidence="2" id="KW-1185">Reference proteome</keyword>
<sequence length="244" mass="27553">MNKNNSAGRILRIIDKCRSGQTNRQQYLVWADVFGLDKEDNHSITSFLKLAFHELEVIQIEAEEQRIPSHLYKDTLARLEDLMNARNLSEAWSQKGNKITEGSLRDLAWLAFNLNEDSDVSGDDVKSLLSEINELEKLLDQQSFSPAQENFLKSQIGILKQGLKAFNVQGEKAVCDAVKKAVVDIPMSEDADEALRGDGKDSEPMNRYRKIMRRAATVSNTAFEAISKFNDTYRLADNLNLLGN</sequence>
<dbReference type="RefSeq" id="WP_126782362.1">
    <property type="nucleotide sequence ID" value="NZ_PIQC01000006.1"/>
</dbReference>
<accession>A0A432YY79</accession>